<protein>
    <recommendedName>
        <fullName evidence="3">histidine kinase</fullName>
        <ecNumber evidence="3">2.7.13.3</ecNumber>
    </recommendedName>
</protein>
<dbReference type="SMART" id="SM00091">
    <property type="entry name" value="PAS"/>
    <property type="match status" value="1"/>
</dbReference>
<dbReference type="Pfam" id="PF13426">
    <property type="entry name" value="PAS_9"/>
    <property type="match status" value="1"/>
</dbReference>
<dbReference type="FunFam" id="3.30.565.10:FF:000010">
    <property type="entry name" value="Sensor histidine kinase RcsC"/>
    <property type="match status" value="1"/>
</dbReference>
<dbReference type="NCBIfam" id="TIGR00229">
    <property type="entry name" value="sensory_box"/>
    <property type="match status" value="1"/>
</dbReference>
<dbReference type="OrthoDB" id="9801651at2"/>
<evidence type="ECO:0000256" key="13">
    <source>
        <dbReference type="ARBA" id="ARBA00023136"/>
    </source>
</evidence>
<dbReference type="Gene3D" id="1.10.287.130">
    <property type="match status" value="1"/>
</dbReference>
<evidence type="ECO:0000256" key="6">
    <source>
        <dbReference type="ARBA" id="ARBA00022553"/>
    </source>
</evidence>
<evidence type="ECO:0000256" key="2">
    <source>
        <dbReference type="ARBA" id="ARBA00004429"/>
    </source>
</evidence>
<name>A0A0K0Y862_9RHOB</name>
<dbReference type="SUPFAM" id="SSF52172">
    <property type="entry name" value="CheY-like"/>
    <property type="match status" value="1"/>
</dbReference>
<evidence type="ECO:0000313" key="15">
    <source>
        <dbReference type="Proteomes" id="UP000067444"/>
    </source>
</evidence>
<dbReference type="InterPro" id="IPR000014">
    <property type="entry name" value="PAS"/>
</dbReference>
<evidence type="ECO:0000256" key="7">
    <source>
        <dbReference type="ARBA" id="ARBA00022679"/>
    </source>
</evidence>
<dbReference type="GO" id="GO:0005886">
    <property type="term" value="C:plasma membrane"/>
    <property type="evidence" value="ECO:0007669"/>
    <property type="project" value="UniProtKB-SubCell"/>
</dbReference>
<dbReference type="KEGG" id="otm:OSB_26320"/>
<reference evidence="14 15" key="1">
    <citation type="journal article" date="2015" name="Genome Announc.">
        <title>Closed Genome Sequence of Octadecabacter temperatus SB1, the First Mesophilic Species of the Genus Octadecabacter.</title>
        <authorList>
            <person name="Voget S."/>
            <person name="Billerbeck S."/>
            <person name="Simon M."/>
            <person name="Daniel R."/>
        </authorList>
    </citation>
    <scope>NUCLEOTIDE SEQUENCE [LARGE SCALE GENOMIC DNA]</scope>
    <source>
        <strain evidence="14 15">SB1</strain>
    </source>
</reference>
<keyword evidence="11" id="KW-1133">Transmembrane helix</keyword>
<evidence type="ECO:0000256" key="9">
    <source>
        <dbReference type="ARBA" id="ARBA00022777"/>
    </source>
</evidence>
<dbReference type="InterPro" id="IPR008207">
    <property type="entry name" value="Sig_transdc_His_kin_Hpt_dom"/>
</dbReference>
<keyword evidence="9" id="KW-0418">Kinase</keyword>
<dbReference type="PROSITE" id="PS50110">
    <property type="entry name" value="RESPONSE_REGULATORY"/>
    <property type="match status" value="1"/>
</dbReference>
<dbReference type="PROSITE" id="PS50112">
    <property type="entry name" value="PAS"/>
    <property type="match status" value="1"/>
</dbReference>
<dbReference type="Pfam" id="PF02518">
    <property type="entry name" value="HATPase_c"/>
    <property type="match status" value="1"/>
</dbReference>
<dbReference type="SUPFAM" id="SSF55785">
    <property type="entry name" value="PYP-like sensor domain (PAS domain)"/>
    <property type="match status" value="1"/>
</dbReference>
<dbReference type="EMBL" id="CP012160">
    <property type="protein sequence ID" value="AKS47159.1"/>
    <property type="molecule type" value="Genomic_DNA"/>
</dbReference>
<dbReference type="PRINTS" id="PR00344">
    <property type="entry name" value="BCTRLSENSOR"/>
</dbReference>
<dbReference type="Proteomes" id="UP000067444">
    <property type="component" value="Chromosome"/>
</dbReference>
<dbReference type="PANTHER" id="PTHR43047">
    <property type="entry name" value="TWO-COMPONENT HISTIDINE PROTEIN KINASE"/>
    <property type="match status" value="1"/>
</dbReference>
<evidence type="ECO:0000256" key="4">
    <source>
        <dbReference type="ARBA" id="ARBA00022475"/>
    </source>
</evidence>
<dbReference type="InterPro" id="IPR003661">
    <property type="entry name" value="HisK_dim/P_dom"/>
</dbReference>
<dbReference type="AlphaFoldDB" id="A0A0K0Y862"/>
<dbReference type="InterPro" id="IPR011006">
    <property type="entry name" value="CheY-like_superfamily"/>
</dbReference>
<keyword evidence="4" id="KW-1003">Cell membrane</keyword>
<organism evidence="14 15">
    <name type="scientific">Octadecabacter temperatus</name>
    <dbReference type="NCBI Taxonomy" id="1458307"/>
    <lineage>
        <taxon>Bacteria</taxon>
        <taxon>Pseudomonadati</taxon>
        <taxon>Pseudomonadota</taxon>
        <taxon>Alphaproteobacteria</taxon>
        <taxon>Rhodobacterales</taxon>
        <taxon>Roseobacteraceae</taxon>
        <taxon>Octadecabacter</taxon>
    </lineage>
</organism>
<dbReference type="STRING" id="1458307.OSB_26320"/>
<evidence type="ECO:0000256" key="1">
    <source>
        <dbReference type="ARBA" id="ARBA00000085"/>
    </source>
</evidence>
<dbReference type="CDD" id="cd16922">
    <property type="entry name" value="HATPase_EvgS-ArcB-TorS-like"/>
    <property type="match status" value="1"/>
</dbReference>
<dbReference type="SMART" id="SM00086">
    <property type="entry name" value="PAC"/>
    <property type="match status" value="1"/>
</dbReference>
<dbReference type="InterPro" id="IPR036890">
    <property type="entry name" value="HATPase_C_sf"/>
</dbReference>
<keyword evidence="6" id="KW-0597">Phosphoprotein</keyword>
<accession>A0A0K0Y862</accession>
<dbReference type="PANTHER" id="PTHR43047:SF64">
    <property type="entry name" value="HISTIDINE KINASE CONTAINING CHEY-HOMOLOGOUS RECEIVER DOMAIN AND PAS DOMAIN-RELATED"/>
    <property type="match status" value="1"/>
</dbReference>
<keyword evidence="8" id="KW-0812">Transmembrane</keyword>
<dbReference type="SUPFAM" id="SSF47384">
    <property type="entry name" value="Homodimeric domain of signal transducing histidine kinase"/>
    <property type="match status" value="1"/>
</dbReference>
<dbReference type="Pfam" id="PF00072">
    <property type="entry name" value="Response_reg"/>
    <property type="match status" value="1"/>
</dbReference>
<dbReference type="CDD" id="cd00130">
    <property type="entry name" value="PAS"/>
    <property type="match status" value="1"/>
</dbReference>
<dbReference type="InterPro" id="IPR005467">
    <property type="entry name" value="His_kinase_dom"/>
</dbReference>
<dbReference type="SMART" id="SM00448">
    <property type="entry name" value="REC"/>
    <property type="match status" value="1"/>
</dbReference>
<dbReference type="InterPro" id="IPR004358">
    <property type="entry name" value="Sig_transdc_His_kin-like_C"/>
</dbReference>
<dbReference type="InterPro" id="IPR003594">
    <property type="entry name" value="HATPase_dom"/>
</dbReference>
<dbReference type="SMART" id="SM00388">
    <property type="entry name" value="HisKA"/>
    <property type="match status" value="1"/>
</dbReference>
<evidence type="ECO:0000256" key="5">
    <source>
        <dbReference type="ARBA" id="ARBA00022519"/>
    </source>
</evidence>
<dbReference type="Gene3D" id="3.30.450.20">
    <property type="entry name" value="PAS domain"/>
    <property type="match status" value="1"/>
</dbReference>
<sequence length="842" mass="92276">MKLNSEKYRLVILAGLGLLSLLLVLMVTNLLSQLRDLSTAQGDSTQWSISQLDTEFANLNADLSDQLATGRFSDEELKLRIDITLSRLDIVNSGRAALLIGENAELSSLIRALGQFEAQAISISDSSTPLTNDHISELLVSVTDLRPNVRKIALLGLSLSAEKSQQRRALFAEQLKRTGSIAIVLLVLMGALLMLLDRMFRQAAVNDAALQSSAKLLSSTVTASLDGIVTANSEGEIIDFNLSAEKVFGWSRSEMIGKTMEETFIPHHMRDAHHNGMRRYLETGKPRVVDAGRVELSALRKSGEEFPVELNITATEDEDGTKFIAYIRDISERKIAEQELVDARDRAEKTDKAKSQFLTLMSHEMRTPLNGIMGVLDLLKTTKLSPAQERYADIALASSEILLEHTNEALDITRIETGNLKLAPQQFDLPEMVNGLVDVLEPLAREKNLDLNVELDDLICIDFYGDSNRIRQILTNLIGNAIKFSGSGEITVQVGGIHGPEHSSVKFKVSDTGPGIAPEHQEQVFDDFVALAPSEGRQSRGDGLGLAISRKIARRMDGDISLNSEVGIGSTFTLTVPLQRREEVPNSGPAEQEPVVSFTSSCKVLVVEDNSINRKVLSDMLEGMGHHVTQAINGADCIEKAALEEFDAIIMDISMPIMNGIEATRRLRHDNGPNAATRIVGLTAHGREEYREEAEQAGMNRFHTKPIRLDALRTIIAELSSTDNVLLGSSTHPDALGEMRNTLGAEKASAVGKQFFDELKEFDAQARDGAFDAEPLTLAEVAHKMKGAASLFGFEKLEIMLQEIEHDARLGSIPDLSAQLESVENLARKAEADFDKRMSAPL</sequence>
<dbReference type="CDD" id="cd17546">
    <property type="entry name" value="REC_hyHK_CKI1_RcsC-like"/>
    <property type="match status" value="1"/>
</dbReference>
<keyword evidence="5" id="KW-0997">Cell inner membrane</keyword>
<keyword evidence="13" id="KW-0472">Membrane</keyword>
<dbReference type="InterPro" id="IPR036641">
    <property type="entry name" value="HPT_dom_sf"/>
</dbReference>
<comment type="subcellular location">
    <subcellularLocation>
        <location evidence="2">Cell inner membrane</location>
        <topology evidence="2">Multi-pass membrane protein</topology>
    </subcellularLocation>
</comment>
<dbReference type="Pfam" id="PF01627">
    <property type="entry name" value="Hpt"/>
    <property type="match status" value="1"/>
</dbReference>
<dbReference type="SMART" id="SM00387">
    <property type="entry name" value="HATPase_c"/>
    <property type="match status" value="1"/>
</dbReference>
<dbReference type="SUPFAM" id="SSF55874">
    <property type="entry name" value="ATPase domain of HSP90 chaperone/DNA topoisomerase II/histidine kinase"/>
    <property type="match status" value="1"/>
</dbReference>
<dbReference type="InterPro" id="IPR036097">
    <property type="entry name" value="HisK_dim/P_sf"/>
</dbReference>
<evidence type="ECO:0000256" key="10">
    <source>
        <dbReference type="ARBA" id="ARBA00022840"/>
    </source>
</evidence>
<dbReference type="PROSITE" id="PS50109">
    <property type="entry name" value="HIS_KIN"/>
    <property type="match status" value="1"/>
</dbReference>
<dbReference type="Gene3D" id="3.40.50.2300">
    <property type="match status" value="1"/>
</dbReference>
<dbReference type="EC" id="2.7.13.3" evidence="3"/>
<dbReference type="InterPro" id="IPR000700">
    <property type="entry name" value="PAS-assoc_C"/>
</dbReference>
<gene>
    <name evidence="14" type="primary">evgS</name>
    <name evidence="14" type="ORF">OSB_26320</name>
</gene>
<keyword evidence="7 14" id="KW-0808">Transferase</keyword>
<dbReference type="Gene3D" id="3.30.565.10">
    <property type="entry name" value="Histidine kinase-like ATPase, C-terminal domain"/>
    <property type="match status" value="1"/>
</dbReference>
<keyword evidence="10" id="KW-0067">ATP-binding</keyword>
<evidence type="ECO:0000256" key="12">
    <source>
        <dbReference type="ARBA" id="ARBA00023012"/>
    </source>
</evidence>
<dbReference type="SUPFAM" id="SSF47226">
    <property type="entry name" value="Histidine-containing phosphotransfer domain, HPT domain"/>
    <property type="match status" value="1"/>
</dbReference>
<keyword evidence="12" id="KW-0902">Two-component regulatory system</keyword>
<comment type="catalytic activity">
    <reaction evidence="1">
        <text>ATP + protein L-histidine = ADP + protein N-phospho-L-histidine.</text>
        <dbReference type="EC" id="2.7.13.3"/>
    </reaction>
</comment>
<dbReference type="Pfam" id="PF00512">
    <property type="entry name" value="HisKA"/>
    <property type="match status" value="1"/>
</dbReference>
<evidence type="ECO:0000256" key="8">
    <source>
        <dbReference type="ARBA" id="ARBA00022692"/>
    </source>
</evidence>
<dbReference type="InterPro" id="IPR001789">
    <property type="entry name" value="Sig_transdc_resp-reg_receiver"/>
</dbReference>
<dbReference type="RefSeq" id="WP_049835387.1">
    <property type="nucleotide sequence ID" value="NZ_CP012160.1"/>
</dbReference>
<keyword evidence="10" id="KW-0547">Nucleotide-binding</keyword>
<dbReference type="PROSITE" id="PS50113">
    <property type="entry name" value="PAC"/>
    <property type="match status" value="1"/>
</dbReference>
<evidence type="ECO:0000256" key="3">
    <source>
        <dbReference type="ARBA" id="ARBA00012438"/>
    </source>
</evidence>
<dbReference type="Gene3D" id="1.20.120.160">
    <property type="entry name" value="HPT domain"/>
    <property type="match status" value="1"/>
</dbReference>
<proteinExistence type="predicted"/>
<dbReference type="PROSITE" id="PS50894">
    <property type="entry name" value="HPT"/>
    <property type="match status" value="1"/>
</dbReference>
<evidence type="ECO:0000313" key="14">
    <source>
        <dbReference type="EMBL" id="AKS47159.1"/>
    </source>
</evidence>
<dbReference type="InterPro" id="IPR001610">
    <property type="entry name" value="PAC"/>
</dbReference>
<dbReference type="InterPro" id="IPR035965">
    <property type="entry name" value="PAS-like_dom_sf"/>
</dbReference>
<dbReference type="GO" id="GO:0000155">
    <property type="term" value="F:phosphorelay sensor kinase activity"/>
    <property type="evidence" value="ECO:0007669"/>
    <property type="project" value="InterPro"/>
</dbReference>
<evidence type="ECO:0000256" key="11">
    <source>
        <dbReference type="ARBA" id="ARBA00022989"/>
    </source>
</evidence>
<keyword evidence="15" id="KW-1185">Reference proteome</keyword>
<dbReference type="CDD" id="cd00082">
    <property type="entry name" value="HisKA"/>
    <property type="match status" value="1"/>
</dbReference>